<keyword evidence="5" id="KW-0349">Heme</keyword>
<proteinExistence type="inferred from homology"/>
<dbReference type="PROSITE" id="PS50873">
    <property type="entry name" value="PEROXIDASE_4"/>
    <property type="match status" value="1"/>
</dbReference>
<evidence type="ECO:0000256" key="9">
    <source>
        <dbReference type="PIRSR" id="PIRSR600823-2"/>
    </source>
</evidence>
<feature type="binding site" evidence="10">
    <location>
        <position position="195"/>
    </location>
    <ligand>
        <name>Ca(2+)</name>
        <dbReference type="ChEBI" id="CHEBI:29108"/>
        <label>2</label>
    </ligand>
</feature>
<dbReference type="Pfam" id="PF00141">
    <property type="entry name" value="peroxidase"/>
    <property type="match status" value="1"/>
</dbReference>
<dbReference type="Proteomes" id="UP001370490">
    <property type="component" value="Unassembled WGS sequence"/>
</dbReference>
<keyword evidence="10" id="KW-0106">Calcium</keyword>
<evidence type="ECO:0000256" key="8">
    <source>
        <dbReference type="ARBA" id="ARBA00023004"/>
    </source>
</evidence>
<feature type="region of interest" description="Disordered" evidence="13">
    <location>
        <begin position="166"/>
        <end position="187"/>
    </location>
</feature>
<evidence type="ECO:0000256" key="13">
    <source>
        <dbReference type="SAM" id="MobiDB-lite"/>
    </source>
</evidence>
<dbReference type="GO" id="GO:0046872">
    <property type="term" value="F:metal ion binding"/>
    <property type="evidence" value="ECO:0007669"/>
    <property type="project" value="UniProtKB-KW"/>
</dbReference>
<dbReference type="InterPro" id="IPR000823">
    <property type="entry name" value="Peroxidase_pln"/>
</dbReference>
<gene>
    <name evidence="15" type="ORF">RJ641_024876</name>
</gene>
<comment type="caution">
    <text evidence="15">The sequence shown here is derived from an EMBL/GenBank/DDBJ whole genome shotgun (WGS) entry which is preliminary data.</text>
</comment>
<accession>A0AAN8W5S9</accession>
<dbReference type="EC" id="1.11.1.7" evidence="3"/>
<dbReference type="Gene3D" id="1.10.420.10">
    <property type="entry name" value="Peroxidase, domain 2"/>
    <property type="match status" value="1"/>
</dbReference>
<dbReference type="SUPFAM" id="SSF48113">
    <property type="entry name" value="Heme-dependent peroxidases"/>
    <property type="match status" value="1"/>
</dbReference>
<comment type="cofactor">
    <cofactor evidence="10">
        <name>Ca(2+)</name>
        <dbReference type="ChEBI" id="CHEBI:29108"/>
    </cofactor>
    <text evidence="10">Binds 2 calcium ions per subunit.</text>
</comment>
<dbReference type="EMBL" id="JBAMMX010000003">
    <property type="protein sequence ID" value="KAK6943774.1"/>
    <property type="molecule type" value="Genomic_DNA"/>
</dbReference>
<feature type="domain" description="Plant heme peroxidase family profile" evidence="14">
    <location>
        <begin position="2"/>
        <end position="260"/>
    </location>
</feature>
<evidence type="ECO:0000259" key="14">
    <source>
        <dbReference type="PROSITE" id="PS50873"/>
    </source>
</evidence>
<evidence type="ECO:0000256" key="5">
    <source>
        <dbReference type="ARBA" id="ARBA00022617"/>
    </source>
</evidence>
<keyword evidence="8" id="KW-0408">Iron</keyword>
<comment type="similarity">
    <text evidence="12">Belongs to the peroxidase family.</text>
</comment>
<dbReference type="InterPro" id="IPR010255">
    <property type="entry name" value="Haem_peroxidase_sf"/>
</dbReference>
<dbReference type="InterPro" id="IPR002016">
    <property type="entry name" value="Haem_peroxidase"/>
</dbReference>
<protein>
    <recommendedName>
        <fullName evidence="3">peroxidase</fullName>
        <ecNumber evidence="3">1.11.1.7</ecNumber>
    </recommendedName>
</protein>
<dbReference type="GO" id="GO:0020037">
    <property type="term" value="F:heme binding"/>
    <property type="evidence" value="ECO:0007669"/>
    <property type="project" value="InterPro"/>
</dbReference>
<evidence type="ECO:0000256" key="6">
    <source>
        <dbReference type="ARBA" id="ARBA00022723"/>
    </source>
</evidence>
<keyword evidence="11" id="KW-1015">Disulfide bond</keyword>
<evidence type="ECO:0000256" key="10">
    <source>
        <dbReference type="PIRSR" id="PIRSR600823-3"/>
    </source>
</evidence>
<evidence type="ECO:0000256" key="1">
    <source>
        <dbReference type="ARBA" id="ARBA00000189"/>
    </source>
</evidence>
<dbReference type="AlphaFoldDB" id="A0AAN8W5S9"/>
<sequence>GDLQLNCYADGCPRAEETVKDEVSKLHEKHGNTSISWASLLLDATEDMESEKASGRSFGMRFQYINTIKQALESECPNTVSCADMVALSARDGIDHMLKWKPGRRDSKQSYRAAVEELIPNHKDSISSLLSRFQSVGIDMEGVVTLLGRTHCLNLVNRLNPIVDPPSTPLRRVPKKGRCPTPQSDPNKVKFAKNDKVTRMNLLNHKGLLLIDQQLTSHPTTSTLWKKRASDNDYFREQFCRAILLLSDNNPLTNDEGEIR</sequence>
<name>A0AAN8W5S9_9MAGN</name>
<evidence type="ECO:0000256" key="4">
    <source>
        <dbReference type="ARBA" id="ARBA00022559"/>
    </source>
</evidence>
<feature type="binding site" evidence="9">
    <location>
        <position position="120"/>
    </location>
    <ligand>
        <name>substrate</name>
    </ligand>
</feature>
<comment type="catalytic activity">
    <reaction evidence="1">
        <text>2 a phenolic donor + H2O2 = 2 a phenolic radical donor + 2 H2O</text>
        <dbReference type="Rhea" id="RHEA:56136"/>
        <dbReference type="ChEBI" id="CHEBI:15377"/>
        <dbReference type="ChEBI" id="CHEBI:16240"/>
        <dbReference type="ChEBI" id="CHEBI:139520"/>
        <dbReference type="ChEBI" id="CHEBI:139521"/>
        <dbReference type="EC" id="1.11.1.7"/>
    </reaction>
</comment>
<evidence type="ECO:0000313" key="16">
    <source>
        <dbReference type="Proteomes" id="UP001370490"/>
    </source>
</evidence>
<evidence type="ECO:0000256" key="2">
    <source>
        <dbReference type="ARBA" id="ARBA00001970"/>
    </source>
</evidence>
<feature type="non-terminal residue" evidence="15">
    <location>
        <position position="260"/>
    </location>
</feature>
<dbReference type="Gene3D" id="1.10.520.10">
    <property type="match status" value="1"/>
</dbReference>
<feature type="binding site" evidence="10">
    <location>
        <position position="39"/>
    </location>
    <ligand>
        <name>Ca(2+)</name>
        <dbReference type="ChEBI" id="CHEBI:29108"/>
        <label>1</label>
    </ligand>
</feature>
<organism evidence="15 16">
    <name type="scientific">Dillenia turbinata</name>
    <dbReference type="NCBI Taxonomy" id="194707"/>
    <lineage>
        <taxon>Eukaryota</taxon>
        <taxon>Viridiplantae</taxon>
        <taxon>Streptophyta</taxon>
        <taxon>Embryophyta</taxon>
        <taxon>Tracheophyta</taxon>
        <taxon>Spermatophyta</taxon>
        <taxon>Magnoliopsida</taxon>
        <taxon>eudicotyledons</taxon>
        <taxon>Gunneridae</taxon>
        <taxon>Pentapetalae</taxon>
        <taxon>Dilleniales</taxon>
        <taxon>Dilleniaceae</taxon>
        <taxon>Dillenia</taxon>
    </lineage>
</organism>
<feature type="non-terminal residue" evidence="15">
    <location>
        <position position="1"/>
    </location>
</feature>
<reference evidence="15 16" key="1">
    <citation type="submission" date="2023-12" db="EMBL/GenBank/DDBJ databases">
        <title>A high-quality genome assembly for Dillenia turbinata (Dilleniales).</title>
        <authorList>
            <person name="Chanderbali A."/>
        </authorList>
    </citation>
    <scope>NUCLEOTIDE SEQUENCE [LARGE SCALE GENOMIC DNA]</scope>
    <source>
        <strain evidence="15">LSX21</strain>
        <tissue evidence="15">Leaf</tissue>
    </source>
</reference>
<evidence type="ECO:0000256" key="11">
    <source>
        <dbReference type="PIRSR" id="PIRSR600823-5"/>
    </source>
</evidence>
<keyword evidence="16" id="KW-1185">Reference proteome</keyword>
<evidence type="ECO:0000256" key="12">
    <source>
        <dbReference type="RuleBase" id="RU004241"/>
    </source>
</evidence>
<keyword evidence="6 10" id="KW-0479">Metal-binding</keyword>
<evidence type="ECO:0000256" key="3">
    <source>
        <dbReference type="ARBA" id="ARBA00012313"/>
    </source>
</evidence>
<dbReference type="PANTHER" id="PTHR31517:SF80">
    <property type="entry name" value="PEROXIDASE"/>
    <property type="match status" value="1"/>
</dbReference>
<keyword evidence="7" id="KW-0560">Oxidoreductase</keyword>
<feature type="disulfide bond" evidence="11">
    <location>
        <begin position="152"/>
        <end position="179"/>
    </location>
</feature>
<feature type="binding site" evidence="10">
    <location>
        <position position="51"/>
    </location>
    <ligand>
        <name>Ca(2+)</name>
        <dbReference type="ChEBI" id="CHEBI:29108"/>
        <label>1</label>
    </ligand>
</feature>
<keyword evidence="4 15" id="KW-0575">Peroxidase</keyword>
<dbReference type="PANTHER" id="PTHR31517">
    <property type="match status" value="1"/>
</dbReference>
<feature type="disulfide bond" evidence="11">
    <location>
        <begin position="12"/>
        <end position="76"/>
    </location>
</feature>
<evidence type="ECO:0000256" key="7">
    <source>
        <dbReference type="ARBA" id="ARBA00023002"/>
    </source>
</evidence>
<comment type="cofactor">
    <cofactor evidence="2">
        <name>heme b</name>
        <dbReference type="ChEBI" id="CHEBI:60344"/>
    </cofactor>
</comment>
<dbReference type="GO" id="GO:0140825">
    <property type="term" value="F:lactoperoxidase activity"/>
    <property type="evidence" value="ECO:0007669"/>
    <property type="project" value="UniProtKB-EC"/>
</dbReference>
<dbReference type="GO" id="GO:0006979">
    <property type="term" value="P:response to oxidative stress"/>
    <property type="evidence" value="ECO:0007669"/>
    <property type="project" value="InterPro"/>
</dbReference>
<evidence type="ECO:0000313" key="15">
    <source>
        <dbReference type="EMBL" id="KAK6943774.1"/>
    </source>
</evidence>